<feature type="transmembrane region" description="Helical" evidence="3">
    <location>
        <begin position="116"/>
        <end position="135"/>
    </location>
</feature>
<feature type="region of interest" description="Disordered" evidence="2">
    <location>
        <begin position="189"/>
        <end position="214"/>
    </location>
</feature>
<dbReference type="OMA" id="RECRAND"/>
<dbReference type="InterPro" id="IPR011992">
    <property type="entry name" value="EF-hand-dom_pair"/>
</dbReference>
<feature type="compositionally biased region" description="Basic residues" evidence="2">
    <location>
        <begin position="191"/>
        <end position="208"/>
    </location>
</feature>
<dbReference type="InterPro" id="IPR018247">
    <property type="entry name" value="EF_Hand_1_Ca_BS"/>
</dbReference>
<sequence>MSSSSAPAPPPPATHSPDGQKICYEETTTPPEGWIFPPPPASPPPPPIGTVPPPPWNAPSPPPPLPPDPTLNLTGSGSGGAVTTWTIVVPCPAEEEVAAGKALIFGFVDGENPYQLAAFVLFWIVGFALLVRRYYVKWAKRRADRIVTFEIACGRFVNRGLWSAKKNFDNYLRERDDAVAEAKLAKEMAKMKGKKNKKKRQRRKKKAPPPREPIPVPMQTFFDSYRLVEDPARWRSRLRVVLDPEDTDAVTFRSFVVGLGALGTGVFERVGSDYVHPKFIFTFGLLDPTRAGHVSRDDLLKLAWRFVKAKEKKWKLDVDESDDEDDDGGAAADEKDKKPKFRKLADVEDIEEVGERAALERRRRDHVKIYVSDQNAMKLKGFTTDGSKPDEEVEDLDAWTRVNPLKTEKQKRRSARDRAKIEKRMETRKRLRKAVTTLRDEYRERVDLSDFARLATALPQPFKPAFRLYDALKKYVKPATRVVAEVPGLALDERRVADEVDQWVRDQKPAWFFDDPRTIKRRRREDRDPKLLEELAHMTRKPSSDKETVRDMFDKYDEDRSGGLDVEEVAYALGDLGALDHVLASWGSVEEIFEEFDDDQNGTMDFTEFTTMINKIKQLKRKAEGEDVQEEAAVEIGDESKLYVVDLNGKRRPPRPPLGPKIGGRSQAVRINARYRVDSLLTMPPREAVETLSKVSERARVLALNMLKIKNAAEIVYVMPPRQRAELYPSLHPDVELEVLSMLKHPERVRKHPTELRTFVDRQAVELPGSVGGASGVPAFLTAPPVRFPDEDELDSARETTTRSNSSSNDGRGRARGDAYAVVDVGEGGSESESEDDDGLDEDGRFRYHIV</sequence>
<gene>
    <name evidence="5" type="ORF">MICPUCDRAFT_57056</name>
</gene>
<keyword evidence="3" id="KW-1133">Transmembrane helix</keyword>
<dbReference type="Proteomes" id="UP000001876">
    <property type="component" value="Unassembled WGS sequence"/>
</dbReference>
<dbReference type="KEGG" id="mpp:MICPUCDRAFT_57056"/>
<dbReference type="SUPFAM" id="SSF158791">
    <property type="entry name" value="MgtE N-terminal domain-like"/>
    <property type="match status" value="1"/>
</dbReference>
<dbReference type="PROSITE" id="PS00018">
    <property type="entry name" value="EF_HAND_1"/>
    <property type="match status" value="1"/>
</dbReference>
<feature type="compositionally biased region" description="Pro residues" evidence="2">
    <location>
        <begin position="36"/>
        <end position="69"/>
    </location>
</feature>
<feature type="region of interest" description="Disordered" evidence="2">
    <location>
        <begin position="773"/>
        <end position="851"/>
    </location>
</feature>
<evidence type="ECO:0000256" key="3">
    <source>
        <dbReference type="SAM" id="Phobius"/>
    </source>
</evidence>
<dbReference type="Pfam" id="PF13499">
    <property type="entry name" value="EF-hand_7"/>
    <property type="match status" value="1"/>
</dbReference>
<dbReference type="GO" id="GO:0005509">
    <property type="term" value="F:calcium ion binding"/>
    <property type="evidence" value="ECO:0007669"/>
    <property type="project" value="InterPro"/>
</dbReference>
<evidence type="ECO:0000259" key="4">
    <source>
        <dbReference type="PROSITE" id="PS50222"/>
    </source>
</evidence>
<feature type="compositionally biased region" description="Acidic residues" evidence="2">
    <location>
        <begin position="319"/>
        <end position="328"/>
    </location>
</feature>
<keyword evidence="6" id="KW-1185">Reference proteome</keyword>
<organism evidence="6">
    <name type="scientific">Micromonas pusilla (strain CCMP1545)</name>
    <name type="common">Picoplanktonic green alga</name>
    <dbReference type="NCBI Taxonomy" id="564608"/>
    <lineage>
        <taxon>Eukaryota</taxon>
        <taxon>Viridiplantae</taxon>
        <taxon>Chlorophyta</taxon>
        <taxon>Mamiellophyceae</taxon>
        <taxon>Mamiellales</taxon>
        <taxon>Mamiellaceae</taxon>
        <taxon>Micromonas</taxon>
    </lineage>
</organism>
<evidence type="ECO:0000256" key="2">
    <source>
        <dbReference type="SAM" id="MobiDB-lite"/>
    </source>
</evidence>
<reference evidence="5 6" key="1">
    <citation type="journal article" date="2009" name="Science">
        <title>Green evolution and dynamic adaptations revealed by genomes of the marine picoeukaryotes Micromonas.</title>
        <authorList>
            <person name="Worden A.Z."/>
            <person name="Lee J.H."/>
            <person name="Mock T."/>
            <person name="Rouze P."/>
            <person name="Simmons M.P."/>
            <person name="Aerts A.L."/>
            <person name="Allen A.E."/>
            <person name="Cuvelier M.L."/>
            <person name="Derelle E."/>
            <person name="Everett M.V."/>
            <person name="Foulon E."/>
            <person name="Grimwood J."/>
            <person name="Gundlach H."/>
            <person name="Henrissat B."/>
            <person name="Napoli C."/>
            <person name="McDonald S.M."/>
            <person name="Parker M.S."/>
            <person name="Rombauts S."/>
            <person name="Salamov A."/>
            <person name="Von Dassow P."/>
            <person name="Badger J.H."/>
            <person name="Coutinho P.M."/>
            <person name="Demir E."/>
            <person name="Dubchak I."/>
            <person name="Gentemann C."/>
            <person name="Eikrem W."/>
            <person name="Gready J.E."/>
            <person name="John U."/>
            <person name="Lanier W."/>
            <person name="Lindquist E.A."/>
            <person name="Lucas S."/>
            <person name="Mayer K.F."/>
            <person name="Moreau H."/>
            <person name="Not F."/>
            <person name="Otillar R."/>
            <person name="Panaud O."/>
            <person name="Pangilinan J."/>
            <person name="Paulsen I."/>
            <person name="Piegu B."/>
            <person name="Poliakov A."/>
            <person name="Robbens S."/>
            <person name="Schmutz J."/>
            <person name="Toulza E."/>
            <person name="Wyss T."/>
            <person name="Zelensky A."/>
            <person name="Zhou K."/>
            <person name="Armbrust E.V."/>
            <person name="Bhattacharya D."/>
            <person name="Goodenough U.W."/>
            <person name="Van de Peer Y."/>
            <person name="Grigoriev I.V."/>
        </authorList>
    </citation>
    <scope>NUCLEOTIDE SEQUENCE [LARGE SCALE GENOMIC DNA]</scope>
    <source>
        <strain evidence="5 6">CCMP1545</strain>
    </source>
</reference>
<proteinExistence type="predicted"/>
<feature type="domain" description="EF-hand" evidence="4">
    <location>
        <begin position="544"/>
        <end position="579"/>
    </location>
</feature>
<feature type="domain" description="EF-hand" evidence="4">
    <location>
        <begin position="584"/>
        <end position="619"/>
    </location>
</feature>
<keyword evidence="3" id="KW-0472">Membrane</keyword>
<name>C1MPV7_MICPC</name>
<evidence type="ECO:0000256" key="1">
    <source>
        <dbReference type="ARBA" id="ARBA00022837"/>
    </source>
</evidence>
<feature type="region of interest" description="Disordered" evidence="2">
    <location>
        <begin position="1"/>
        <end position="72"/>
    </location>
</feature>
<feature type="compositionally biased region" description="Acidic residues" evidence="2">
    <location>
        <begin position="830"/>
        <end position="841"/>
    </location>
</feature>
<dbReference type="STRING" id="564608.C1MPV7"/>
<dbReference type="SUPFAM" id="SSF47473">
    <property type="entry name" value="EF-hand"/>
    <property type="match status" value="1"/>
</dbReference>
<dbReference type="EMBL" id="GG663738">
    <property type="protein sequence ID" value="EEH57967.1"/>
    <property type="molecule type" value="Genomic_DNA"/>
</dbReference>
<evidence type="ECO:0000313" key="6">
    <source>
        <dbReference type="Proteomes" id="UP000001876"/>
    </source>
</evidence>
<evidence type="ECO:0000313" key="5">
    <source>
        <dbReference type="EMBL" id="EEH57967.1"/>
    </source>
</evidence>
<dbReference type="SMART" id="SM00054">
    <property type="entry name" value="EFh"/>
    <property type="match status" value="2"/>
</dbReference>
<dbReference type="PROSITE" id="PS50222">
    <property type="entry name" value="EF_HAND_2"/>
    <property type="match status" value="2"/>
</dbReference>
<dbReference type="InterPro" id="IPR002048">
    <property type="entry name" value="EF_hand_dom"/>
</dbReference>
<dbReference type="OrthoDB" id="186625at2759"/>
<dbReference type="RefSeq" id="XP_003058016.1">
    <property type="nucleotide sequence ID" value="XM_003057970.1"/>
</dbReference>
<dbReference type="CDD" id="cd00051">
    <property type="entry name" value="EFh"/>
    <property type="match status" value="1"/>
</dbReference>
<keyword evidence="3" id="KW-0812">Transmembrane</keyword>
<keyword evidence="1" id="KW-0106">Calcium</keyword>
<accession>C1MPV7</accession>
<dbReference type="AlphaFoldDB" id="C1MPV7"/>
<dbReference type="Gene3D" id="1.10.238.10">
    <property type="entry name" value="EF-hand"/>
    <property type="match status" value="1"/>
</dbReference>
<feature type="compositionally biased region" description="Basic and acidic residues" evidence="2">
    <location>
        <begin position="842"/>
        <end position="851"/>
    </location>
</feature>
<feature type="region of interest" description="Disordered" evidence="2">
    <location>
        <begin position="318"/>
        <end position="337"/>
    </location>
</feature>
<dbReference type="GeneID" id="9683454"/>
<protein>
    <submittedName>
        <fullName evidence="5">Predicted protein</fullName>
    </submittedName>
</protein>